<accession>A0ABS1J504</accession>
<name>A0ABS1J504_9BACL</name>
<dbReference type="Proteomes" id="UP000602284">
    <property type="component" value="Unassembled WGS sequence"/>
</dbReference>
<organism evidence="1 2">
    <name type="scientific">Tumebacillus amylolyticus</name>
    <dbReference type="NCBI Taxonomy" id="2801339"/>
    <lineage>
        <taxon>Bacteria</taxon>
        <taxon>Bacillati</taxon>
        <taxon>Bacillota</taxon>
        <taxon>Bacilli</taxon>
        <taxon>Bacillales</taxon>
        <taxon>Alicyclobacillaceae</taxon>
        <taxon>Tumebacillus</taxon>
    </lineage>
</organism>
<sequence length="461" mass="53316">MLHNRTDLLPHYETLRALAADPDRFFENEIGRDLGVDGLNVLLAVSSDDFTLALETFHASYDFDPDSKTSCLHALHRFTLDAARIGEFELYQSLAIGMTWLSLQEETHASFFNRPLRIPNHSAALLLSPTYQAIWVQSYNAGITLSPEVQPHLQNFHHSMAQVMLFHDLYPRVLGESSAEDATAFTHMETSISCLDELIQSEIMAVRADLHLIRDSYLAHSSCPEYGRFRYEVMQNLHTPVSRRSLALYRKHFVLRAEDEDCHLPNNRLKRHLLALHELPDEEIEILREPFARSLHDQKTHASWAKKAALRNRIPSYRAVIELLPHETYCLQKFQECLHPDAWTDAVTLLSSETLPELDATRRRRNQQRWKWRDSLYRIAELRGFLETEAGDRNSLVQSRLLAFADQAATVLREQDDENCANHEAFSRMFASCLAEISAPELRRRAMKLFEHPFSYLLEPR</sequence>
<evidence type="ECO:0000313" key="1">
    <source>
        <dbReference type="EMBL" id="MBL0385358.1"/>
    </source>
</evidence>
<comment type="caution">
    <text evidence="1">The sequence shown here is derived from an EMBL/GenBank/DDBJ whole genome shotgun (WGS) entry which is preliminary data.</text>
</comment>
<dbReference type="EMBL" id="JAEQNB010000001">
    <property type="protein sequence ID" value="MBL0385358.1"/>
    <property type="molecule type" value="Genomic_DNA"/>
</dbReference>
<proteinExistence type="predicted"/>
<evidence type="ECO:0000313" key="2">
    <source>
        <dbReference type="Proteomes" id="UP000602284"/>
    </source>
</evidence>
<dbReference type="RefSeq" id="WP_201630606.1">
    <property type="nucleotide sequence ID" value="NZ_JAEQNB010000001.1"/>
</dbReference>
<reference evidence="1 2" key="1">
    <citation type="submission" date="2021-01" db="EMBL/GenBank/DDBJ databases">
        <title>Tumebacillus sp. strain ITR2 16S ribosomal RNA gene Genome sequencing and assembly.</title>
        <authorList>
            <person name="Kang M."/>
        </authorList>
    </citation>
    <scope>NUCLEOTIDE SEQUENCE [LARGE SCALE GENOMIC DNA]</scope>
    <source>
        <strain evidence="1 2">ITR2</strain>
    </source>
</reference>
<gene>
    <name evidence="1" type="ORF">JJB07_01750</name>
</gene>
<keyword evidence="2" id="KW-1185">Reference proteome</keyword>
<protein>
    <submittedName>
        <fullName evidence="1">Uncharacterized protein</fullName>
    </submittedName>
</protein>